<dbReference type="Pfam" id="PF11114">
    <property type="entry name" value="Minor_capsid_2"/>
    <property type="match status" value="1"/>
</dbReference>
<dbReference type="AlphaFoldDB" id="A0A315ZVX7"/>
<dbReference type="InterPro" id="IPR021080">
    <property type="entry name" value="Minor_capsid_protein"/>
</dbReference>
<proteinExistence type="predicted"/>
<evidence type="ECO:0000313" key="2">
    <source>
        <dbReference type="Proteomes" id="UP000254051"/>
    </source>
</evidence>
<evidence type="ECO:0000313" key="1">
    <source>
        <dbReference type="EMBL" id="SUQ14596.1"/>
    </source>
</evidence>
<dbReference type="OrthoDB" id="1846398at2"/>
<dbReference type="Proteomes" id="UP000254051">
    <property type="component" value="Unassembled WGS sequence"/>
</dbReference>
<reference evidence="2" key="1">
    <citation type="submission" date="2017-07" db="EMBL/GenBank/DDBJ databases">
        <authorList>
            <person name="Varghese N."/>
            <person name="Submissions S."/>
        </authorList>
    </citation>
    <scope>NUCLEOTIDE SEQUENCE [LARGE SCALE GENOMIC DNA]</scope>
    <source>
        <strain evidence="2">NLAE-zl-C134</strain>
    </source>
</reference>
<keyword evidence="2" id="KW-1185">Reference proteome</keyword>
<dbReference type="RefSeq" id="WP_109711634.1">
    <property type="nucleotide sequence ID" value="NZ_QGDS01000007.1"/>
</dbReference>
<sequence>MGVSIKVHLGGAYRKLDAKARIRGQYAMANQMLADMNQFVPKLSNTLRTTGRMSGNGDSLIWNTKYAKAQFYGKNGKAVFKNYSTPGTGKRWDLKAKGQCMDSWKRAYLRGMGI</sequence>
<name>A0A315ZVX7_9FIRM</name>
<accession>A0A315ZVX7</accession>
<protein>
    <submittedName>
        <fullName evidence="1">Minor capsid protein</fullName>
    </submittedName>
</protein>
<dbReference type="EMBL" id="UHJJ01000007">
    <property type="protein sequence ID" value="SUQ14596.1"/>
    <property type="molecule type" value="Genomic_DNA"/>
</dbReference>
<gene>
    <name evidence="1" type="ORF">SAMN05216529_10749</name>
</gene>
<organism evidence="1 2">
    <name type="scientific">Faecalicatena contorta</name>
    <dbReference type="NCBI Taxonomy" id="39482"/>
    <lineage>
        <taxon>Bacteria</taxon>
        <taxon>Bacillati</taxon>
        <taxon>Bacillota</taxon>
        <taxon>Clostridia</taxon>
        <taxon>Lachnospirales</taxon>
        <taxon>Lachnospiraceae</taxon>
        <taxon>Faecalicatena</taxon>
    </lineage>
</organism>